<dbReference type="PANTHER" id="PTHR43317">
    <property type="entry name" value="THERMOSPERMINE SYNTHASE ACAULIS5"/>
    <property type="match status" value="1"/>
</dbReference>
<keyword evidence="1" id="KW-0620">Polyamine biosynthesis</keyword>
<dbReference type="Proteomes" id="UP000237822">
    <property type="component" value="Unassembled WGS sequence"/>
</dbReference>
<dbReference type="Gene3D" id="3.40.50.150">
    <property type="entry name" value="Vaccinia Virus protein VP39"/>
    <property type="match status" value="1"/>
</dbReference>
<dbReference type="SUPFAM" id="SSF53335">
    <property type="entry name" value="S-adenosyl-L-methionine-dependent methyltransferases"/>
    <property type="match status" value="1"/>
</dbReference>
<name>A0A2T0UJR7_9MICO</name>
<comment type="caution">
    <text evidence="2">The sequence shown here is derived from an EMBL/GenBank/DDBJ whole genome shotgun (WGS) entry which is preliminary data.</text>
</comment>
<dbReference type="GO" id="GO:0006596">
    <property type="term" value="P:polyamine biosynthetic process"/>
    <property type="evidence" value="ECO:0007669"/>
    <property type="project" value="UniProtKB-KW"/>
</dbReference>
<evidence type="ECO:0000313" key="2">
    <source>
        <dbReference type="EMBL" id="PRY58191.1"/>
    </source>
</evidence>
<dbReference type="AlphaFoldDB" id="A0A2T0UJR7"/>
<evidence type="ECO:0000256" key="1">
    <source>
        <dbReference type="ARBA" id="ARBA00023115"/>
    </source>
</evidence>
<sequence length="271" mass="28708">MKAEPELTHDGDVTWIRVGGHAQSAVSLDDPELLVFEYVQHLALAVDALFPRPTPLRVTHVGGAGLTLARWVHATRPGSPQIVLEPDVAMTELVRRELPLPRGHRIRVRPVSGEEGVAGLRSASADLVVLDAYAGARVPPGLTTVEWLGEVSRVLVPEGVFLANLGDRPGLRYAARVASGVRAALGPVADGKGARTAYVGLHHTLKGKGFGNVVLVASRRPLPLFEMRRATARLAIPTGVVAPDEVLARSGGAYPFSAELGDVSWSPAPPD</sequence>
<proteinExistence type="predicted"/>
<dbReference type="OrthoDB" id="8221452at2"/>
<organism evidence="2 3">
    <name type="scientific">Knoellia remsis</name>
    <dbReference type="NCBI Taxonomy" id="407159"/>
    <lineage>
        <taxon>Bacteria</taxon>
        <taxon>Bacillati</taxon>
        <taxon>Actinomycetota</taxon>
        <taxon>Actinomycetes</taxon>
        <taxon>Micrococcales</taxon>
        <taxon>Intrasporangiaceae</taxon>
        <taxon>Knoellia</taxon>
    </lineage>
</organism>
<dbReference type="PANTHER" id="PTHR43317:SF1">
    <property type="entry name" value="THERMOSPERMINE SYNTHASE ACAULIS5"/>
    <property type="match status" value="1"/>
</dbReference>
<gene>
    <name evidence="2" type="ORF">BCF74_1128</name>
</gene>
<keyword evidence="3" id="KW-1185">Reference proteome</keyword>
<dbReference type="RefSeq" id="WP_106297529.1">
    <property type="nucleotide sequence ID" value="NZ_PVTI01000012.1"/>
</dbReference>
<protein>
    <submittedName>
        <fullName evidence="2">Spermidine synthase</fullName>
    </submittedName>
</protein>
<dbReference type="EMBL" id="PVTI01000012">
    <property type="protein sequence ID" value="PRY58191.1"/>
    <property type="molecule type" value="Genomic_DNA"/>
</dbReference>
<accession>A0A2T0UJR7</accession>
<evidence type="ECO:0000313" key="3">
    <source>
        <dbReference type="Proteomes" id="UP000237822"/>
    </source>
</evidence>
<dbReference type="InterPro" id="IPR029063">
    <property type="entry name" value="SAM-dependent_MTases_sf"/>
</dbReference>
<reference evidence="2 3" key="1">
    <citation type="submission" date="2018-03" db="EMBL/GenBank/DDBJ databases">
        <title>Genomic Encyclopedia of Archaeal and Bacterial Type Strains, Phase II (KMG-II): from individual species to whole genera.</title>
        <authorList>
            <person name="Goeker M."/>
        </authorList>
    </citation>
    <scope>NUCLEOTIDE SEQUENCE [LARGE SCALE GENOMIC DNA]</scope>
    <source>
        <strain evidence="2 3">ATCC BAA-1496</strain>
    </source>
</reference>
<dbReference type="NCBIfam" id="NF037959">
    <property type="entry name" value="MFS_SpdSyn"/>
    <property type="match status" value="1"/>
</dbReference>